<keyword evidence="5" id="KW-1185">Reference proteome</keyword>
<dbReference type="STRING" id="81479.RA876_17855"/>
<dbReference type="NCBIfam" id="TIGR02099">
    <property type="entry name" value="YhdP family protein"/>
    <property type="match status" value="1"/>
</dbReference>
<reference evidence="4 5" key="1">
    <citation type="submission" date="2017-01" db="EMBL/GenBank/DDBJ databases">
        <title>Genome sequence of Rhodoferax antarcticus ANT.BR, a psychrophilic purple nonsulfur bacterium from an Antarctic microbial mat.</title>
        <authorList>
            <person name="Baker J."/>
            <person name="Riester C."/>
            <person name="Skinner B."/>
            <person name="Newell A."/>
            <person name="Swingley W."/>
            <person name="Madigan M."/>
            <person name="Jung D."/>
            <person name="Asao M."/>
            <person name="Chen M."/>
            <person name="Loughlin P."/>
            <person name="Pan H."/>
            <person name="Lin S."/>
            <person name="Li N."/>
            <person name="Shaw J."/>
            <person name="Prado M."/>
            <person name="Sherman C."/>
            <person name="Li X."/>
            <person name="Tang J."/>
            <person name="Blankenship R."/>
            <person name="Zhao T."/>
            <person name="Touchman J."/>
            <person name="Sattley M."/>
        </authorList>
    </citation>
    <scope>NUCLEOTIDE SEQUENCE [LARGE SCALE GENOMIC DNA]</scope>
    <source>
        <strain evidence="4 5">ANT.BR</strain>
    </source>
</reference>
<evidence type="ECO:0000313" key="4">
    <source>
        <dbReference type="EMBL" id="OLP07685.1"/>
    </source>
</evidence>
<evidence type="ECO:0000256" key="1">
    <source>
        <dbReference type="SAM" id="MobiDB-lite"/>
    </source>
</evidence>
<keyword evidence="2" id="KW-1133">Transmembrane helix</keyword>
<dbReference type="InterPro" id="IPR011836">
    <property type="entry name" value="YhdP"/>
</dbReference>
<name>A0A1Q8YI67_9BURK</name>
<protein>
    <recommendedName>
        <fullName evidence="3">YhdP central domain-containing protein</fullName>
    </recommendedName>
</protein>
<dbReference type="Pfam" id="PF13116">
    <property type="entry name" value="YhdP"/>
    <property type="match status" value="1"/>
</dbReference>
<keyword evidence="2" id="KW-0472">Membrane</keyword>
<dbReference type="EMBL" id="MSYM01000007">
    <property type="protein sequence ID" value="OLP07685.1"/>
    <property type="molecule type" value="Genomic_DNA"/>
</dbReference>
<gene>
    <name evidence="4" type="ORF">BLL52_0781</name>
</gene>
<dbReference type="RefSeq" id="WP_075585352.1">
    <property type="nucleotide sequence ID" value="NZ_MSYM01000007.1"/>
</dbReference>
<dbReference type="PANTHER" id="PTHR38690">
    <property type="entry name" value="PROTEASE-RELATED"/>
    <property type="match status" value="1"/>
</dbReference>
<evidence type="ECO:0000256" key="2">
    <source>
        <dbReference type="SAM" id="Phobius"/>
    </source>
</evidence>
<feature type="region of interest" description="Disordered" evidence="1">
    <location>
        <begin position="1344"/>
        <end position="1367"/>
    </location>
</feature>
<organism evidence="4 5">
    <name type="scientific">Rhodoferax antarcticus ANT.BR</name>
    <dbReference type="NCBI Taxonomy" id="1111071"/>
    <lineage>
        <taxon>Bacteria</taxon>
        <taxon>Pseudomonadati</taxon>
        <taxon>Pseudomonadota</taxon>
        <taxon>Betaproteobacteria</taxon>
        <taxon>Burkholderiales</taxon>
        <taxon>Comamonadaceae</taxon>
        <taxon>Rhodoferax</taxon>
    </lineage>
</organism>
<sequence>MFPLSVTVLRAWAAATRVLLIVAVSAWLLLGAGWGALHWWIVPRIGDFRPQLQALASKAVGVPVRVTSLVAHSAGLMPSFELGGVEMLDAAGRVALSLPQVLVTLSPRSVVRLGFEQIYIHQPKLDIRRDAAGHIFVAGQDLSGPSAGNQDALDWFFSQTELVIQGATVQWTDELRNAPPLALQQVNAVARNRGRHHDLRVDATPPESWGERFSVQAQFLQPLLARQAGQWQRWEGQAFVDFKRVDLSELRRFANLGFELHQGRGALRAWADVRQGQVTGVTADLALAEVALTLGPGLQPLALQGILGRVAGRLLADGFEVSTPSLAFETAEGVRWSGGNLRVMSQGLQGPSAARGEIQAQRLDLATLAQIADHLPLQPQLRERLQRFAPQGQVESLVASWQGPLANLEQYQMKGRLRQLTLAPVGEVPGVQGLNAEFELDQGAGMARLSMSQGSVAAPQIFQEPLIPLHKLSADVTWKLVKDHIAVDVANLRFSNADAEGQAHIKWHTSEVGVPATRSRFPGVLDVQASLSRAEGQRVYRYLPLVIDAQARDYVRDAVLVGSAKNVQFSVRGEIDQMPATRPEQGEFRITADVSQARFAYLPRSLQKAKELPWPILSDLSGKLVITGQQLQVQGAQAKLGEGTALHISKADVNIPDFTQTTVLVSVEMTGPLKDALRVVKTSALAELTNQALDSAEAAGNADFKLQLALPIARIASSTVKGSVALAGNDLQITPDTPKLGRARGVIHYTETGFSLAGVQARVLGGDARLDGGLVLAENAGNAGAPRAAPRVIRVTGAATAEGLRQAKELGAVSRLATFASGTAAYSVVLGWQRGQMETLVTSDLQGLASTLPSPLQKDAASRLALRYQTAVLSAGSAQKPALRDQLSFSLDGLARVVYERDVSRATPRVLRGVLMLGASELDAVTLPAQGVSARVKLRQFDADAWSEALPQLNGQLQLGSVLANGNAPELAYLPTFLAVRTDSLTLGGQAFSRVVLGVRREGQVWRGEVEASELSGYVEYRQPSEGTVAGSGGRVFARLSRLTLAASAANEFEDLLDAQPASIPALDIVVDDFELRGKRLGRLEVDAVNRAAAASGAGAAREWRLNKLNLITPEATLTTQGNWTRINAQAASAAPGGAERRRTVLNFTLSMTDGGKLLSRFGMNEVIRRASGKMQGQVAWIGSPFKPDYPSLGGAFTVDVASGQFLKADPGLAKLLGVLSLQALPRRLVLDFRDVFSHGFAFDFVRGDVTLDKGIARTNNLQMKGVNAAVLMEGSADIARETQDLKVVVVPEINAGTASLIATVINPAVGLGTFLAQMFLRRPLTESATQEFHVDGSWADPQVTKIKRKPSASGATITEPNKEPTP</sequence>
<dbReference type="PANTHER" id="PTHR38690:SF1">
    <property type="entry name" value="PROTEASE"/>
    <property type="match status" value="1"/>
</dbReference>
<keyword evidence="2" id="KW-0812">Transmembrane</keyword>
<dbReference type="Proteomes" id="UP000185911">
    <property type="component" value="Unassembled WGS sequence"/>
</dbReference>
<feature type="transmembrane region" description="Helical" evidence="2">
    <location>
        <begin position="18"/>
        <end position="41"/>
    </location>
</feature>
<accession>A0A1Q8YI67</accession>
<feature type="domain" description="YhdP central" evidence="3">
    <location>
        <begin position="17"/>
        <end position="1344"/>
    </location>
</feature>
<evidence type="ECO:0000313" key="5">
    <source>
        <dbReference type="Proteomes" id="UP000185911"/>
    </source>
</evidence>
<comment type="caution">
    <text evidence="4">The sequence shown here is derived from an EMBL/GenBank/DDBJ whole genome shotgun (WGS) entry which is preliminary data.</text>
</comment>
<dbReference type="InterPro" id="IPR025263">
    <property type="entry name" value="YhdP_central"/>
</dbReference>
<evidence type="ECO:0000259" key="3">
    <source>
        <dbReference type="Pfam" id="PF13116"/>
    </source>
</evidence>
<proteinExistence type="predicted"/>